<reference evidence="1" key="1">
    <citation type="submission" date="2015-10" db="EMBL/GenBank/DDBJ databases">
        <title>EvidentialGene: Evidence-directed Construction of Complete mRNA Transcriptomes without Genomes.</title>
        <authorList>
            <person name="Gilbert D.G."/>
        </authorList>
    </citation>
    <scope>NUCLEOTIDE SEQUENCE</scope>
</reference>
<dbReference type="AlphaFoldDB" id="A0A0P6BZX3"/>
<accession>A0A0P6BZX3</accession>
<proteinExistence type="predicted"/>
<organism evidence="1">
    <name type="scientific">Daphnia magna</name>
    <dbReference type="NCBI Taxonomy" id="35525"/>
    <lineage>
        <taxon>Eukaryota</taxon>
        <taxon>Metazoa</taxon>
        <taxon>Ecdysozoa</taxon>
        <taxon>Arthropoda</taxon>
        <taxon>Crustacea</taxon>
        <taxon>Branchiopoda</taxon>
        <taxon>Diplostraca</taxon>
        <taxon>Cladocera</taxon>
        <taxon>Anomopoda</taxon>
        <taxon>Daphniidae</taxon>
        <taxon>Daphnia</taxon>
    </lineage>
</organism>
<name>A0A0P6BZX3_9CRUS</name>
<protein>
    <submittedName>
        <fullName evidence="1">Uncharacterized protein</fullName>
    </submittedName>
</protein>
<dbReference type="EMBL" id="GDIQ01030046">
    <property type="protein sequence ID" value="JAN64691.1"/>
    <property type="molecule type" value="Transcribed_RNA"/>
</dbReference>
<evidence type="ECO:0000313" key="1">
    <source>
        <dbReference type="EMBL" id="JAN64691.1"/>
    </source>
</evidence>
<sequence>MQITCSLESPSPSLYHCPSIKQITFDLRVFTFDPPSIIVTVKCNREKTPCGEALLLLIPCSLLTQFNLDLTFMLF</sequence>